<evidence type="ECO:0000313" key="2">
    <source>
        <dbReference type="Proteomes" id="UP000062963"/>
    </source>
</evidence>
<dbReference type="KEGG" id="skn:SKUN_001212"/>
<dbReference type="EMBL" id="CP010899">
    <property type="protein sequence ID" value="ALA98087.1"/>
    <property type="molecule type" value="Genomic_DNA"/>
</dbReference>
<name>A0A0K2JI27_SPIKU</name>
<proteinExistence type="predicted"/>
<keyword evidence="2" id="KW-1185">Reference proteome</keyword>
<protein>
    <submittedName>
        <fullName evidence="1">Uncharacterized protein</fullName>
    </submittedName>
</protein>
<accession>A0A0K2JI27</accession>
<dbReference type="OrthoDB" id="390291at2"/>
<reference evidence="1 2" key="1">
    <citation type="journal article" date="2015" name="Genome Announc.">
        <title>Complete Genome Sequence of Spiroplasma kunkelii Strain CR2-3x, Causal Agent of Corn Stunt Disease in Zea mays L.</title>
        <authorList>
            <person name="Davis R.E."/>
            <person name="Shao J."/>
            <person name="Dally E.L."/>
            <person name="Zhao Y."/>
            <person name="Gasparich G.E."/>
            <person name="Gaynor B.J."/>
            <person name="Athey J.C."/>
            <person name="Harrison N.A."/>
            <person name="Donofrio N."/>
        </authorList>
    </citation>
    <scope>NUCLEOTIDE SEQUENCE [LARGE SCALE GENOMIC DNA]</scope>
    <source>
        <strain evidence="1 2">CR2-3x</strain>
    </source>
</reference>
<dbReference type="Proteomes" id="UP000062963">
    <property type="component" value="Chromosome"/>
</dbReference>
<dbReference type="STRING" id="273035.SKUN_001212"/>
<evidence type="ECO:0000313" key="1">
    <source>
        <dbReference type="EMBL" id="ALA98087.1"/>
    </source>
</evidence>
<dbReference type="AlphaFoldDB" id="A0A0K2JI27"/>
<organism evidence="1 2">
    <name type="scientific">Spiroplasma kunkelii CR2-3x</name>
    <dbReference type="NCBI Taxonomy" id="273035"/>
    <lineage>
        <taxon>Bacteria</taxon>
        <taxon>Bacillati</taxon>
        <taxon>Mycoplasmatota</taxon>
        <taxon>Mollicutes</taxon>
        <taxon>Entomoplasmatales</taxon>
        <taxon>Spiroplasmataceae</taxon>
        <taxon>Spiroplasma</taxon>
    </lineage>
</organism>
<dbReference type="RefSeq" id="WP_053391193.1">
    <property type="nucleotide sequence ID" value="NZ_CP010899.1"/>
</dbReference>
<gene>
    <name evidence="1" type="ORF">SKUN_001212</name>
</gene>
<dbReference type="PATRIC" id="fig|273035.7.peg.1489"/>
<sequence>MEKRYLLVMKYENEVITKSFYKLEEAKITANVENQQEWLTTIIDLEDENIKWQRMWIICEKMKMAKFILKKIYLMKH</sequence>